<evidence type="ECO:0000259" key="1">
    <source>
        <dbReference type="Pfam" id="PF20243"/>
    </source>
</evidence>
<comment type="caution">
    <text evidence="2">The sequence shown here is derived from an EMBL/GenBank/DDBJ whole genome shotgun (WGS) entry which is preliminary data.</text>
</comment>
<feature type="domain" description="Copper-binding protein MbnP-like" evidence="1">
    <location>
        <begin position="58"/>
        <end position="260"/>
    </location>
</feature>
<gene>
    <name evidence="2" type="ORF">DSL64_15715</name>
</gene>
<sequence length="289" mass="31882">MGILRLSVFYATLFNSLYKYQDKLINMIRIFILALISALCPSYSEAKNPPGVMPTTSGELVITFDARIGNKDFALNQDFNIGSQTLNFNKLRYWVSNLVLITVQGTEYIVPDSYFLMEEVDDLNLSGTIKDKMTYPANKRETITLKNVPAGKYKSVKFSIGVDSKFNDNLSLRAGELTIANGMSSIVWMWHSSYIFSSIAGSVKQGAETKDFKVETGLNANYQTRTVDFPAPINSTASKGIVLNVDVAKVFDGIDLIKTPLINAMTAPLMTSVANNQATKAIVFGSETK</sequence>
<dbReference type="Proteomes" id="UP000256373">
    <property type="component" value="Unassembled WGS sequence"/>
</dbReference>
<organism evidence="2 3">
    <name type="scientific">Dyadobacter luteus</name>
    <dbReference type="NCBI Taxonomy" id="2259619"/>
    <lineage>
        <taxon>Bacteria</taxon>
        <taxon>Pseudomonadati</taxon>
        <taxon>Bacteroidota</taxon>
        <taxon>Cytophagia</taxon>
        <taxon>Cytophagales</taxon>
        <taxon>Spirosomataceae</taxon>
        <taxon>Dyadobacter</taxon>
    </lineage>
</organism>
<dbReference type="EMBL" id="QNUL01000012">
    <property type="protein sequence ID" value="REA60122.1"/>
    <property type="molecule type" value="Genomic_DNA"/>
</dbReference>
<dbReference type="Pfam" id="PF20243">
    <property type="entry name" value="MbnP"/>
    <property type="match status" value="1"/>
</dbReference>
<evidence type="ECO:0000313" key="2">
    <source>
        <dbReference type="EMBL" id="REA60122.1"/>
    </source>
</evidence>
<dbReference type="InterPro" id="IPR046863">
    <property type="entry name" value="MbnP-like_dom"/>
</dbReference>
<name>A0A3D8Y9G1_9BACT</name>
<evidence type="ECO:0000313" key="3">
    <source>
        <dbReference type="Proteomes" id="UP000256373"/>
    </source>
</evidence>
<keyword evidence="3" id="KW-1185">Reference proteome</keyword>
<dbReference type="AlphaFoldDB" id="A0A3D8Y9G1"/>
<protein>
    <recommendedName>
        <fullName evidence="1">Copper-binding protein MbnP-like domain-containing protein</fullName>
    </recommendedName>
</protein>
<reference evidence="2 3" key="1">
    <citation type="submission" date="2018-07" db="EMBL/GenBank/DDBJ databases">
        <title>Dyadobacter roseus sp. nov., isolated from rose rhizosphere soil.</title>
        <authorList>
            <person name="Chen L."/>
        </authorList>
    </citation>
    <scope>NUCLEOTIDE SEQUENCE [LARGE SCALE GENOMIC DNA]</scope>
    <source>
        <strain evidence="2 3">RS19</strain>
    </source>
</reference>
<accession>A0A3D8Y9G1</accession>
<proteinExistence type="predicted"/>